<comment type="caution">
    <text evidence="3">The sequence shown here is derived from an EMBL/GenBank/DDBJ whole genome shotgun (WGS) entry which is preliminary data.</text>
</comment>
<feature type="signal peptide" evidence="2">
    <location>
        <begin position="1"/>
        <end position="18"/>
    </location>
</feature>
<keyword evidence="1" id="KW-0812">Transmembrane</keyword>
<protein>
    <submittedName>
        <fullName evidence="3">Uncharacterized protein</fullName>
    </submittedName>
</protein>
<accession>A0AA86R011</accession>
<reference evidence="4 5" key="2">
    <citation type="submission" date="2024-07" db="EMBL/GenBank/DDBJ databases">
        <authorList>
            <person name="Akdeniz Z."/>
        </authorList>
    </citation>
    <scope>NUCLEOTIDE SEQUENCE [LARGE SCALE GENOMIC DNA]</scope>
</reference>
<organism evidence="3">
    <name type="scientific">Hexamita inflata</name>
    <dbReference type="NCBI Taxonomy" id="28002"/>
    <lineage>
        <taxon>Eukaryota</taxon>
        <taxon>Metamonada</taxon>
        <taxon>Diplomonadida</taxon>
        <taxon>Hexamitidae</taxon>
        <taxon>Hexamitinae</taxon>
        <taxon>Hexamita</taxon>
    </lineage>
</organism>
<dbReference type="Proteomes" id="UP001642409">
    <property type="component" value="Unassembled WGS sequence"/>
</dbReference>
<dbReference type="EMBL" id="CAXDID020000162">
    <property type="protein sequence ID" value="CAL6045103.1"/>
    <property type="molecule type" value="Genomic_DNA"/>
</dbReference>
<sequence>MLTLIKQVILLRCFLSNTTVMLDVQTRDAVFKAWPRTDATRETELCGKLKGDMFKLSIQTGAYEYVLNTLQSYDPAKYIEIRLPCTEVVLGVPGTCATAFKAKSAIYTMDFQEAKQNVTEAASNLRKLDFDRKACFQNARLDVGQQFQVTPTIKSDIFKFVAGTTNCKYPLDSAGTITGNNPADKKSMLKFFGYPNFTLVSPMFSFSPKTFIAMGAYPCSRMPSPAAQAWCSGMVNNLAVQSFNYFQMNYTISGKIPNRDGSLTRIGNYSTMMESNTVRNMNQQYFDCYDSQILTIDLQSMRLKNSLKSPTVNCSKPIKTLVGDFDKMVTRISFQEFQDFRLGNVYTIDFQTKSQVINSTDEWLTCDQSTNQTHCLEVLGKSGLSEMYLNAQQLFYKAEAINLLMALTVTPQFSCFQNASFGLSNDQVCAEFAQSCQASGLSAGSNQFTFSFGDIGKFGNNLLNVSTQGTFSTSNNKYCANHAFSTAQIAQLVNADGAGAVTGSLKIGSVQIPVAVITDNSAMQQVKNIQWFVVGTAALIVVFTAIGLWKQWV</sequence>
<evidence type="ECO:0000256" key="1">
    <source>
        <dbReference type="SAM" id="Phobius"/>
    </source>
</evidence>
<evidence type="ECO:0000313" key="4">
    <source>
        <dbReference type="EMBL" id="CAL6045103.1"/>
    </source>
</evidence>
<keyword evidence="5" id="KW-1185">Reference proteome</keyword>
<keyword evidence="1" id="KW-1133">Transmembrane helix</keyword>
<evidence type="ECO:0000313" key="5">
    <source>
        <dbReference type="Proteomes" id="UP001642409"/>
    </source>
</evidence>
<dbReference type="EMBL" id="CATOUU010000970">
    <property type="protein sequence ID" value="CAI9963827.1"/>
    <property type="molecule type" value="Genomic_DNA"/>
</dbReference>
<evidence type="ECO:0000256" key="2">
    <source>
        <dbReference type="SAM" id="SignalP"/>
    </source>
</evidence>
<feature type="transmembrane region" description="Helical" evidence="1">
    <location>
        <begin position="529"/>
        <end position="549"/>
    </location>
</feature>
<keyword evidence="2" id="KW-0732">Signal</keyword>
<proteinExistence type="predicted"/>
<name>A0AA86R011_9EUKA</name>
<feature type="chain" id="PRO_5041745334" evidence="2">
    <location>
        <begin position="19"/>
        <end position="553"/>
    </location>
</feature>
<gene>
    <name evidence="4" type="ORF">HINF_LOCUS40879</name>
    <name evidence="3" type="ORF">HINF_LOCUS51472</name>
</gene>
<keyword evidence="1" id="KW-0472">Membrane</keyword>
<evidence type="ECO:0000313" key="3">
    <source>
        <dbReference type="EMBL" id="CAI9963827.1"/>
    </source>
</evidence>
<reference evidence="3" key="1">
    <citation type="submission" date="2023-06" db="EMBL/GenBank/DDBJ databases">
        <authorList>
            <person name="Kurt Z."/>
        </authorList>
    </citation>
    <scope>NUCLEOTIDE SEQUENCE</scope>
</reference>
<dbReference type="AlphaFoldDB" id="A0AA86R011"/>